<proteinExistence type="predicted"/>
<dbReference type="PANTHER" id="PTHR38451:SF1">
    <property type="entry name" value="TRNA (ADENINE(22)-N(1))-METHYLTRANSFERASE"/>
    <property type="match status" value="1"/>
</dbReference>
<dbReference type="PIRSF" id="PIRSF018637">
    <property type="entry name" value="TrmK"/>
    <property type="match status" value="1"/>
</dbReference>
<protein>
    <submittedName>
        <fullName evidence="1">SAM-dependent methyltransferase</fullName>
    </submittedName>
</protein>
<keyword evidence="2" id="KW-1185">Reference proteome</keyword>
<dbReference type="InterPro" id="IPR029063">
    <property type="entry name" value="SAM-dependent_MTases_sf"/>
</dbReference>
<dbReference type="GO" id="GO:0160105">
    <property type="term" value="F:tRNA (adenine(22)-N1)-methyltransferase activity"/>
    <property type="evidence" value="ECO:0007669"/>
    <property type="project" value="InterPro"/>
</dbReference>
<keyword evidence="1" id="KW-0489">Methyltransferase</keyword>
<dbReference type="PANTHER" id="PTHR38451">
    <property type="entry name" value="TRNA (ADENINE(22)-N(1))-METHYLTRANSFERASE"/>
    <property type="match status" value="1"/>
</dbReference>
<dbReference type="SUPFAM" id="SSF53335">
    <property type="entry name" value="S-adenosyl-L-methionine-dependent methyltransferases"/>
    <property type="match status" value="1"/>
</dbReference>
<name>A0A8J2TMF9_9BACI</name>
<dbReference type="Gene3D" id="3.40.50.150">
    <property type="entry name" value="Vaccinia Virus protein VP39"/>
    <property type="match status" value="1"/>
</dbReference>
<keyword evidence="1" id="KW-0808">Transferase</keyword>
<gene>
    <name evidence="1" type="ORF">GCM10010978_23300</name>
</gene>
<dbReference type="Gene3D" id="1.10.287.1890">
    <property type="match status" value="1"/>
</dbReference>
<dbReference type="EMBL" id="BMEV01000046">
    <property type="protein sequence ID" value="GFZ81811.1"/>
    <property type="molecule type" value="Genomic_DNA"/>
</dbReference>
<reference evidence="1" key="2">
    <citation type="submission" date="2020-09" db="EMBL/GenBank/DDBJ databases">
        <authorList>
            <person name="Sun Q."/>
            <person name="Zhou Y."/>
        </authorList>
    </citation>
    <scope>NUCLEOTIDE SEQUENCE</scope>
    <source>
        <strain evidence="1">CGMCC 1.12360</strain>
    </source>
</reference>
<dbReference type="GO" id="GO:0032259">
    <property type="term" value="P:methylation"/>
    <property type="evidence" value="ECO:0007669"/>
    <property type="project" value="UniProtKB-KW"/>
</dbReference>
<dbReference type="AlphaFoldDB" id="A0A8J2TMF9"/>
<evidence type="ECO:0000313" key="1">
    <source>
        <dbReference type="EMBL" id="GFZ81811.1"/>
    </source>
</evidence>
<comment type="caution">
    <text evidence="1">The sequence shown here is derived from an EMBL/GenBank/DDBJ whole genome shotgun (WGS) entry which is preliminary data.</text>
</comment>
<dbReference type="InterPro" id="IPR006901">
    <property type="entry name" value="TrmK"/>
</dbReference>
<accession>A0A8J2TMF9</accession>
<sequence length="237" mass="27312">MEKNLPITERLKSIASFLPEGAYFADIGSDHAYLPCYKCLRDPASRAIAGEVNEGPYERAKKTVHAFKLEKQIDVRLGNGFDILTAKDAVKQVVIAGMGGSLITSILENGKQKLKTVERIIVQPNVDERSTRKWLHQHQYSIVAEMILEEKGHIYEIIVADKKAESLHLTEEEYLFGPVLLRNQTEIFRKKWQQRYDKLQQIIEQMKKANIINEKKVAWFEMQLKMVEEVLNNGKRT</sequence>
<dbReference type="Proteomes" id="UP000602050">
    <property type="component" value="Unassembled WGS sequence"/>
</dbReference>
<organism evidence="1 2">
    <name type="scientific">Compostibacillus humi</name>
    <dbReference type="NCBI Taxonomy" id="1245525"/>
    <lineage>
        <taxon>Bacteria</taxon>
        <taxon>Bacillati</taxon>
        <taxon>Bacillota</taxon>
        <taxon>Bacilli</taxon>
        <taxon>Bacillales</taxon>
        <taxon>Bacillaceae</taxon>
        <taxon>Compostibacillus</taxon>
    </lineage>
</organism>
<dbReference type="Pfam" id="PF04816">
    <property type="entry name" value="TrmK"/>
    <property type="match status" value="1"/>
</dbReference>
<dbReference type="RefSeq" id="WP_188392583.1">
    <property type="nucleotide sequence ID" value="NZ_BMEV01000046.1"/>
</dbReference>
<reference evidence="1" key="1">
    <citation type="journal article" date="2014" name="Int. J. Syst. Evol. Microbiol.">
        <title>Complete genome sequence of Corynebacterium casei LMG S-19264T (=DSM 44701T), isolated from a smear-ripened cheese.</title>
        <authorList>
            <consortium name="US DOE Joint Genome Institute (JGI-PGF)"/>
            <person name="Walter F."/>
            <person name="Albersmeier A."/>
            <person name="Kalinowski J."/>
            <person name="Ruckert C."/>
        </authorList>
    </citation>
    <scope>NUCLEOTIDE SEQUENCE</scope>
    <source>
        <strain evidence="1">CGMCC 1.12360</strain>
    </source>
</reference>
<evidence type="ECO:0000313" key="2">
    <source>
        <dbReference type="Proteomes" id="UP000602050"/>
    </source>
</evidence>